<proteinExistence type="predicted"/>
<dbReference type="EMBL" id="CAHIKZ030002337">
    <property type="protein sequence ID" value="CAE1285394.1"/>
    <property type="molecule type" value="Genomic_DNA"/>
</dbReference>
<keyword evidence="4" id="KW-1185">Reference proteome</keyword>
<evidence type="ECO:0000313" key="4">
    <source>
        <dbReference type="Proteomes" id="UP000597762"/>
    </source>
</evidence>
<feature type="compositionally biased region" description="Polar residues" evidence="2">
    <location>
        <begin position="86"/>
        <end position="97"/>
    </location>
</feature>
<protein>
    <submittedName>
        <fullName evidence="3">Uncharacterized protein</fullName>
    </submittedName>
</protein>
<feature type="region of interest" description="Disordered" evidence="2">
    <location>
        <begin position="66"/>
        <end position="97"/>
    </location>
</feature>
<name>A0A812D2F5_ACAPH</name>
<gene>
    <name evidence="3" type="ORF">SPHA_45411</name>
</gene>
<dbReference type="OrthoDB" id="1602884at2759"/>
<feature type="coiled-coil region" evidence="1">
    <location>
        <begin position="241"/>
        <end position="268"/>
    </location>
</feature>
<dbReference type="Proteomes" id="UP000597762">
    <property type="component" value="Unassembled WGS sequence"/>
</dbReference>
<accession>A0A812D2F5</accession>
<evidence type="ECO:0000256" key="2">
    <source>
        <dbReference type="SAM" id="MobiDB-lite"/>
    </source>
</evidence>
<sequence>MSICRITNSALLEQSSPNYGHFTDEEKLHCTSNMYTIQEQEVKKSPTRRLNIQDTSLLQGGAENYKSLKSPQLPTAPCQSPDRLLINNSNDSSGQKSVPISLKTLHAQDTAPLLSTSDKYLPKSPSELSSKQNSSCSKPQTNFEKLPLSVESVPNPNVKTSQMQVYPSPTNANPLGNSSSGLSSSSSTVAPSNAFSFKLMHSVVQDAMEEFTDQIHNNFLCMQMNILHMFQRQQAELRYDLNQQLSIVKELVAENRQLKQENKQLRKNY</sequence>
<evidence type="ECO:0000256" key="1">
    <source>
        <dbReference type="SAM" id="Coils"/>
    </source>
</evidence>
<keyword evidence="1" id="KW-0175">Coiled coil</keyword>
<feature type="compositionally biased region" description="Low complexity" evidence="2">
    <location>
        <begin position="174"/>
        <end position="185"/>
    </location>
</feature>
<organism evidence="3 4">
    <name type="scientific">Acanthosepion pharaonis</name>
    <name type="common">Pharaoh cuttlefish</name>
    <name type="synonym">Sepia pharaonis</name>
    <dbReference type="NCBI Taxonomy" id="158019"/>
    <lineage>
        <taxon>Eukaryota</taxon>
        <taxon>Metazoa</taxon>
        <taxon>Spiralia</taxon>
        <taxon>Lophotrochozoa</taxon>
        <taxon>Mollusca</taxon>
        <taxon>Cephalopoda</taxon>
        <taxon>Coleoidea</taxon>
        <taxon>Decapodiformes</taxon>
        <taxon>Sepiida</taxon>
        <taxon>Sepiina</taxon>
        <taxon>Sepiidae</taxon>
        <taxon>Acanthosepion</taxon>
    </lineage>
</organism>
<comment type="caution">
    <text evidence="3">The sequence shown here is derived from an EMBL/GenBank/DDBJ whole genome shotgun (WGS) entry which is preliminary data.</text>
</comment>
<evidence type="ECO:0000313" key="3">
    <source>
        <dbReference type="EMBL" id="CAE1285394.1"/>
    </source>
</evidence>
<feature type="compositionally biased region" description="Polar residues" evidence="2">
    <location>
        <begin position="126"/>
        <end position="143"/>
    </location>
</feature>
<feature type="region of interest" description="Disordered" evidence="2">
    <location>
        <begin position="113"/>
        <end position="185"/>
    </location>
</feature>
<feature type="compositionally biased region" description="Polar residues" evidence="2">
    <location>
        <begin position="152"/>
        <end position="173"/>
    </location>
</feature>
<reference evidence="3" key="1">
    <citation type="submission" date="2021-01" db="EMBL/GenBank/DDBJ databases">
        <authorList>
            <person name="Li R."/>
            <person name="Bekaert M."/>
        </authorList>
    </citation>
    <scope>NUCLEOTIDE SEQUENCE</scope>
    <source>
        <strain evidence="3">Farmed</strain>
    </source>
</reference>
<dbReference type="AlphaFoldDB" id="A0A812D2F5"/>